<organism evidence="3 4">
    <name type="scientific">Parascaris univalens</name>
    <name type="common">Nematode worm</name>
    <dbReference type="NCBI Taxonomy" id="6257"/>
    <lineage>
        <taxon>Eukaryota</taxon>
        <taxon>Metazoa</taxon>
        <taxon>Ecdysozoa</taxon>
        <taxon>Nematoda</taxon>
        <taxon>Chromadorea</taxon>
        <taxon>Rhabditida</taxon>
        <taxon>Spirurina</taxon>
        <taxon>Ascaridomorpha</taxon>
        <taxon>Ascaridoidea</taxon>
        <taxon>Ascarididae</taxon>
        <taxon>Parascaris</taxon>
    </lineage>
</organism>
<feature type="compositionally biased region" description="Polar residues" evidence="1">
    <location>
        <begin position="1"/>
        <end position="10"/>
    </location>
</feature>
<feature type="transmembrane region" description="Helical" evidence="2">
    <location>
        <begin position="60"/>
        <end position="83"/>
    </location>
</feature>
<evidence type="ECO:0000256" key="2">
    <source>
        <dbReference type="SAM" id="Phobius"/>
    </source>
</evidence>
<evidence type="ECO:0000256" key="1">
    <source>
        <dbReference type="SAM" id="MobiDB-lite"/>
    </source>
</evidence>
<dbReference type="Proteomes" id="UP000887569">
    <property type="component" value="Unplaced"/>
</dbReference>
<sequence>MLMHSPSFSNVPDEGAVAGDTISKGGTDETQQANNFTLFSTQLSSNPLHHKLTIVPKRDLVAGPFMFTVVCAGGICALCLLTHQSSRASQDYFPQRLDWYLQRQRTIESVVSYTLPRVNDLHSVAKRIANLLLMLNMLSLFVAEEYRRSCLKTYVHFHSPYLRLQVVCRIQKQRQEAAAILHQDIDASEQFISTSMKLLV</sequence>
<keyword evidence="2" id="KW-0472">Membrane</keyword>
<dbReference type="WBParaSite" id="PgE241_g001_t01">
    <property type="protein sequence ID" value="PgE241_g001_t01"/>
    <property type="gene ID" value="PgE241_g001"/>
</dbReference>
<feature type="region of interest" description="Disordered" evidence="1">
    <location>
        <begin position="1"/>
        <end position="26"/>
    </location>
</feature>
<reference evidence="4" key="1">
    <citation type="submission" date="2022-11" db="UniProtKB">
        <authorList>
            <consortium name="WormBaseParasite"/>
        </authorList>
    </citation>
    <scope>IDENTIFICATION</scope>
</reference>
<evidence type="ECO:0000313" key="4">
    <source>
        <dbReference type="WBParaSite" id="PgE241_g001_t01"/>
    </source>
</evidence>
<accession>A0A915A766</accession>
<evidence type="ECO:0000313" key="3">
    <source>
        <dbReference type="Proteomes" id="UP000887569"/>
    </source>
</evidence>
<proteinExistence type="predicted"/>
<name>A0A915A766_PARUN</name>
<keyword evidence="2" id="KW-1133">Transmembrane helix</keyword>
<keyword evidence="2" id="KW-0812">Transmembrane</keyword>
<protein>
    <submittedName>
        <fullName evidence="4">Transmembrane protein 192</fullName>
    </submittedName>
</protein>
<dbReference type="AlphaFoldDB" id="A0A915A766"/>
<keyword evidence="3" id="KW-1185">Reference proteome</keyword>